<keyword evidence="3" id="KW-1185">Reference proteome</keyword>
<gene>
    <name evidence="2" type="ORF">CCM_06467</name>
</gene>
<dbReference type="AlphaFoldDB" id="G3JML1"/>
<reference evidence="2 3" key="1">
    <citation type="journal article" date="2011" name="Genome Biol.">
        <title>Genome sequence of the insect pathogenic fungus Cordyceps militaris, a valued traditional Chinese medicine.</title>
        <authorList>
            <person name="Zheng P."/>
            <person name="Xia Y."/>
            <person name="Xiao G."/>
            <person name="Xiong C."/>
            <person name="Hu X."/>
            <person name="Zhang S."/>
            <person name="Zheng H."/>
            <person name="Huang Y."/>
            <person name="Zhou Y."/>
            <person name="Wang S."/>
            <person name="Zhao G.P."/>
            <person name="Liu X."/>
            <person name="St Leger R.J."/>
            <person name="Wang C."/>
        </authorList>
    </citation>
    <scope>NUCLEOTIDE SEQUENCE [LARGE SCALE GENOMIC DNA]</scope>
    <source>
        <strain evidence="2 3">CM01</strain>
    </source>
</reference>
<evidence type="ECO:0000313" key="2">
    <source>
        <dbReference type="EMBL" id="EGX90047.1"/>
    </source>
</evidence>
<dbReference type="KEGG" id="cmt:CCM_06467"/>
<dbReference type="HOGENOM" id="CLU_799301_0_0_1"/>
<evidence type="ECO:0000256" key="1">
    <source>
        <dbReference type="SAM" id="MobiDB-lite"/>
    </source>
</evidence>
<evidence type="ECO:0000313" key="3">
    <source>
        <dbReference type="Proteomes" id="UP000001610"/>
    </source>
</evidence>
<dbReference type="RefSeq" id="XP_006671671.1">
    <property type="nucleotide sequence ID" value="XM_006671608.1"/>
</dbReference>
<feature type="compositionally biased region" description="Basic and acidic residues" evidence="1">
    <location>
        <begin position="328"/>
        <end position="347"/>
    </location>
</feature>
<organism evidence="2 3">
    <name type="scientific">Cordyceps militaris (strain CM01)</name>
    <name type="common">Caterpillar fungus</name>
    <dbReference type="NCBI Taxonomy" id="983644"/>
    <lineage>
        <taxon>Eukaryota</taxon>
        <taxon>Fungi</taxon>
        <taxon>Dikarya</taxon>
        <taxon>Ascomycota</taxon>
        <taxon>Pezizomycotina</taxon>
        <taxon>Sordariomycetes</taxon>
        <taxon>Hypocreomycetidae</taxon>
        <taxon>Hypocreales</taxon>
        <taxon>Cordycipitaceae</taxon>
        <taxon>Cordyceps</taxon>
    </lineage>
</organism>
<dbReference type="VEuPathDB" id="FungiDB:CCM_06467"/>
<sequence>MAASVAATAATAATAPRKNVTRAGVGMRRETERKRKRNGSWWGYAGRVEAMFLVDATGADNRSWPALGVPRCLAGRVIAFRKPWTCNHRQARRSKVEILSSFSCFWLVIEPERRNTTSDNCKLRRDCSRISSCFGYIKFPRRGRGWWWSVQWPPRPDQMPTARGGRQTAEAFEFCSPSKPRQIIRLIRGSERARGGGPKRFSAEVGARLICISQSNYQSCSQSVGSKKETLGQGLSENGGLFVCDYLIAIRKHMSNKVAGCIVYHNAVWFGCFATRRGGAYPALAEIEGAWFFKLARINERMQQLSGGSGEAPWHDSTSEEDNVELADTGKDAPAHVAGDKVEKLSS</sequence>
<name>G3JML1_CORMM</name>
<dbReference type="Proteomes" id="UP000001610">
    <property type="component" value="Unassembled WGS sequence"/>
</dbReference>
<proteinExistence type="predicted"/>
<dbReference type="InParanoid" id="G3JML1"/>
<accession>G3JML1</accession>
<feature type="region of interest" description="Disordered" evidence="1">
    <location>
        <begin position="306"/>
        <end position="347"/>
    </location>
</feature>
<dbReference type="GeneID" id="18168481"/>
<dbReference type="EMBL" id="JH126403">
    <property type="protein sequence ID" value="EGX90047.1"/>
    <property type="molecule type" value="Genomic_DNA"/>
</dbReference>
<protein>
    <submittedName>
        <fullName evidence="2">Uncharacterized protein</fullName>
    </submittedName>
</protein>